<evidence type="ECO:0000259" key="2">
    <source>
        <dbReference type="Pfam" id="PF01789"/>
    </source>
</evidence>
<sequence length="251" mass="27196">MAVLLPSSLHHSQSKPPHTPKPISSPSFSLSSNPKIQSLTSKKRDFIFQSISLCIASLILETPSAISATKAPPPSKSILSEILNTKSWFQFFGDGFSIRVPPEFQDVMEPEDFNAELSLYGDKAKPKTFAARFASSDGSEVVSVIIKPSNSLKITFLEAQDITDIGSLKEAAKIFIPGGSSLYSAQTIKIKEEDGFRTYYFYEFGRDEQHVALVAAVNGGKAFVAGATAPQSKWDSDGVKLRSAALSLTLL</sequence>
<dbReference type="Proteomes" id="UP000596660">
    <property type="component" value="Unplaced"/>
</dbReference>
<dbReference type="PANTHER" id="PTHR37764:SF1">
    <property type="entry name" value="KETOSE_ALDOSE ISOMERASE, PUTATIVE (MOG1_PSBP_DUF1795-LIKE PHOTOSYSTEM II REACTION CENTER PSBP FAMILY PROTEIN)-RELATED"/>
    <property type="match status" value="1"/>
</dbReference>
<name>A0A803KPA8_CHEQI</name>
<dbReference type="OMA" id="IFNSHEY"/>
<feature type="compositionally biased region" description="Low complexity" evidence="1">
    <location>
        <begin position="21"/>
        <end position="31"/>
    </location>
</feature>
<feature type="region of interest" description="Disordered" evidence="1">
    <location>
        <begin position="1"/>
        <end position="31"/>
    </location>
</feature>
<protein>
    <recommendedName>
        <fullName evidence="2">PsbP C-terminal domain-containing protein</fullName>
    </recommendedName>
</protein>
<reference evidence="3" key="2">
    <citation type="submission" date="2021-03" db="UniProtKB">
        <authorList>
            <consortium name="EnsemblPlants"/>
        </authorList>
    </citation>
    <scope>IDENTIFICATION</scope>
</reference>
<dbReference type="EnsemblPlants" id="AUR62000864-RA">
    <property type="protein sequence ID" value="AUR62000864-RA:cds"/>
    <property type="gene ID" value="AUR62000864"/>
</dbReference>
<feature type="domain" description="PsbP C-terminal" evidence="2">
    <location>
        <begin position="92"/>
        <end position="249"/>
    </location>
</feature>
<reference evidence="3" key="1">
    <citation type="journal article" date="2017" name="Nature">
        <title>The genome of Chenopodium quinoa.</title>
        <authorList>
            <person name="Jarvis D.E."/>
            <person name="Ho Y.S."/>
            <person name="Lightfoot D.J."/>
            <person name="Schmoeckel S.M."/>
            <person name="Li B."/>
            <person name="Borm T.J.A."/>
            <person name="Ohyanagi H."/>
            <person name="Mineta K."/>
            <person name="Michell C.T."/>
            <person name="Saber N."/>
            <person name="Kharbatia N.M."/>
            <person name="Rupper R.R."/>
            <person name="Sharp A.R."/>
            <person name="Dally N."/>
            <person name="Boughton B.A."/>
            <person name="Woo Y.H."/>
            <person name="Gao G."/>
            <person name="Schijlen E.G.W.M."/>
            <person name="Guo X."/>
            <person name="Momin A.A."/>
            <person name="Negrao S."/>
            <person name="Al-Babili S."/>
            <person name="Gehring C."/>
            <person name="Roessner U."/>
            <person name="Jung C."/>
            <person name="Murphy K."/>
            <person name="Arold S.T."/>
            <person name="Gojobori T."/>
            <person name="van der Linden C.G."/>
            <person name="van Loo E.N."/>
            <person name="Jellen E.N."/>
            <person name="Maughan P.J."/>
            <person name="Tester M."/>
        </authorList>
    </citation>
    <scope>NUCLEOTIDE SEQUENCE [LARGE SCALE GENOMIC DNA]</scope>
    <source>
        <strain evidence="3">cv. PI 614886</strain>
    </source>
</reference>
<evidence type="ECO:0000313" key="4">
    <source>
        <dbReference type="Proteomes" id="UP000596660"/>
    </source>
</evidence>
<dbReference type="SUPFAM" id="SSF55724">
    <property type="entry name" value="Mog1p/PsbP-like"/>
    <property type="match status" value="1"/>
</dbReference>
<dbReference type="InterPro" id="IPR016123">
    <property type="entry name" value="Mog1/PsbP_a/b/a-sand"/>
</dbReference>
<keyword evidence="4" id="KW-1185">Reference proteome</keyword>
<proteinExistence type="predicted"/>
<dbReference type="RefSeq" id="XP_021772980.1">
    <property type="nucleotide sequence ID" value="XM_021917288.1"/>
</dbReference>
<gene>
    <name evidence="3" type="primary">LOC110736951</name>
</gene>
<evidence type="ECO:0000313" key="3">
    <source>
        <dbReference type="EnsemblPlants" id="AUR62000864-RA:cds"/>
    </source>
</evidence>
<dbReference type="GO" id="GO:0015979">
    <property type="term" value="P:photosynthesis"/>
    <property type="evidence" value="ECO:0007669"/>
    <property type="project" value="InterPro"/>
</dbReference>
<dbReference type="OrthoDB" id="1621991at2759"/>
<dbReference type="Gene3D" id="3.40.1000.10">
    <property type="entry name" value="Mog1/PsbP, alpha/beta/alpha sandwich"/>
    <property type="match status" value="1"/>
</dbReference>
<dbReference type="KEGG" id="cqi:110736951"/>
<dbReference type="AlphaFoldDB" id="A0A803KPA8"/>
<dbReference type="GO" id="GO:0019898">
    <property type="term" value="C:extrinsic component of membrane"/>
    <property type="evidence" value="ECO:0007669"/>
    <property type="project" value="InterPro"/>
</dbReference>
<dbReference type="Pfam" id="PF01789">
    <property type="entry name" value="PsbP"/>
    <property type="match status" value="1"/>
</dbReference>
<accession>A0A803KPA8</accession>
<dbReference type="GO" id="GO:0005509">
    <property type="term" value="F:calcium ion binding"/>
    <property type="evidence" value="ECO:0007669"/>
    <property type="project" value="InterPro"/>
</dbReference>
<dbReference type="GeneID" id="110736951"/>
<dbReference type="GO" id="GO:0009507">
    <property type="term" value="C:chloroplast"/>
    <property type="evidence" value="ECO:0007669"/>
    <property type="project" value="TreeGrafter"/>
</dbReference>
<dbReference type="GO" id="GO:0009654">
    <property type="term" value="C:photosystem II oxygen evolving complex"/>
    <property type="evidence" value="ECO:0007669"/>
    <property type="project" value="InterPro"/>
</dbReference>
<dbReference type="PANTHER" id="PTHR37764">
    <property type="entry name" value="KETOSE/ALDOSE ISOMERASE, PUTATIVE (MOG1/PSBP/DUF1795-LIKE PHOTOSYSTEM II REACTION CENTER PSBP FAMILY PROTEIN)-RELATED"/>
    <property type="match status" value="1"/>
</dbReference>
<evidence type="ECO:0000256" key="1">
    <source>
        <dbReference type="SAM" id="MobiDB-lite"/>
    </source>
</evidence>
<dbReference type="InterPro" id="IPR002683">
    <property type="entry name" value="PsbP_C"/>
</dbReference>
<dbReference type="Gramene" id="AUR62000864-RA">
    <property type="protein sequence ID" value="AUR62000864-RA:cds"/>
    <property type="gene ID" value="AUR62000864"/>
</dbReference>
<organism evidence="3 4">
    <name type="scientific">Chenopodium quinoa</name>
    <name type="common">Quinoa</name>
    <dbReference type="NCBI Taxonomy" id="63459"/>
    <lineage>
        <taxon>Eukaryota</taxon>
        <taxon>Viridiplantae</taxon>
        <taxon>Streptophyta</taxon>
        <taxon>Embryophyta</taxon>
        <taxon>Tracheophyta</taxon>
        <taxon>Spermatophyta</taxon>
        <taxon>Magnoliopsida</taxon>
        <taxon>eudicotyledons</taxon>
        <taxon>Gunneridae</taxon>
        <taxon>Pentapetalae</taxon>
        <taxon>Caryophyllales</taxon>
        <taxon>Chenopodiaceae</taxon>
        <taxon>Chenopodioideae</taxon>
        <taxon>Atripliceae</taxon>
        <taxon>Chenopodium</taxon>
    </lineage>
</organism>